<proteinExistence type="predicted"/>
<gene>
    <name evidence="1" type="ORF">PSON_ATCC_30995.1.T0380287</name>
</gene>
<dbReference type="EMBL" id="CAJJDN010000038">
    <property type="protein sequence ID" value="CAD8079109.1"/>
    <property type="molecule type" value="Genomic_DNA"/>
</dbReference>
<dbReference type="Proteomes" id="UP000692954">
    <property type="component" value="Unassembled WGS sequence"/>
</dbReference>
<accession>A0A8S1MHZ6</accession>
<evidence type="ECO:0000313" key="1">
    <source>
        <dbReference type="EMBL" id="CAD8079109.1"/>
    </source>
</evidence>
<dbReference type="AlphaFoldDB" id="A0A8S1MHZ6"/>
<evidence type="ECO:0000313" key="2">
    <source>
        <dbReference type="Proteomes" id="UP000692954"/>
    </source>
</evidence>
<dbReference type="OrthoDB" id="311840at2759"/>
<organism evidence="1 2">
    <name type="scientific">Paramecium sonneborni</name>
    <dbReference type="NCBI Taxonomy" id="65129"/>
    <lineage>
        <taxon>Eukaryota</taxon>
        <taxon>Sar</taxon>
        <taxon>Alveolata</taxon>
        <taxon>Ciliophora</taxon>
        <taxon>Intramacronucleata</taxon>
        <taxon>Oligohymenophorea</taxon>
        <taxon>Peniculida</taxon>
        <taxon>Parameciidae</taxon>
        <taxon>Paramecium</taxon>
    </lineage>
</organism>
<sequence length="113" mass="13126">MGNNNITSTCNQNISQSCQQNSGLTQQEFEGIKNVFNSLLPKDGVINTEKLRKLYRDSFDAPKLNNEIGDRETLTFEEFYELMRINMLEKKKKFPNVEFNDEDGNVQCFFCQP</sequence>
<protein>
    <recommendedName>
        <fullName evidence="3">EF-hand domain-containing protein</fullName>
    </recommendedName>
</protein>
<keyword evidence="2" id="KW-1185">Reference proteome</keyword>
<reference evidence="1" key="1">
    <citation type="submission" date="2021-01" db="EMBL/GenBank/DDBJ databases">
        <authorList>
            <consortium name="Genoscope - CEA"/>
            <person name="William W."/>
        </authorList>
    </citation>
    <scope>NUCLEOTIDE SEQUENCE</scope>
</reference>
<comment type="caution">
    <text evidence="1">The sequence shown here is derived from an EMBL/GenBank/DDBJ whole genome shotgun (WGS) entry which is preliminary data.</text>
</comment>
<name>A0A8S1MHZ6_9CILI</name>
<evidence type="ECO:0008006" key="3">
    <source>
        <dbReference type="Google" id="ProtNLM"/>
    </source>
</evidence>